<proteinExistence type="inferred from homology"/>
<dbReference type="PRINTS" id="PR00723">
    <property type="entry name" value="SUBTILISIN"/>
</dbReference>
<feature type="active site" description="Charge relay system" evidence="5">
    <location>
        <position position="140"/>
    </location>
</feature>
<protein>
    <submittedName>
        <fullName evidence="8">S8 family serine peptidase</fullName>
    </submittedName>
</protein>
<dbReference type="Gene3D" id="3.40.50.200">
    <property type="entry name" value="Peptidase S8/S53 domain"/>
    <property type="match status" value="1"/>
</dbReference>
<comment type="caution">
    <text evidence="8">The sequence shown here is derived from an EMBL/GenBank/DDBJ whole genome shotgun (WGS) entry which is preliminary data.</text>
</comment>
<dbReference type="RefSeq" id="WP_387717023.1">
    <property type="nucleotide sequence ID" value="NZ_JBIAPI010000002.1"/>
</dbReference>
<dbReference type="PROSITE" id="PS51892">
    <property type="entry name" value="SUBTILASE"/>
    <property type="match status" value="1"/>
</dbReference>
<dbReference type="Proteomes" id="UP001601948">
    <property type="component" value="Unassembled WGS sequence"/>
</dbReference>
<accession>A0ABW6QRC7</accession>
<dbReference type="InterPro" id="IPR015500">
    <property type="entry name" value="Peptidase_S8_subtilisin-rel"/>
</dbReference>
<dbReference type="InterPro" id="IPR036852">
    <property type="entry name" value="Peptidase_S8/S53_dom_sf"/>
</dbReference>
<feature type="active site" description="Charge relay system" evidence="5">
    <location>
        <position position="92"/>
    </location>
</feature>
<feature type="active site" description="Charge relay system" evidence="5">
    <location>
        <position position="321"/>
    </location>
</feature>
<dbReference type="Pfam" id="PF00082">
    <property type="entry name" value="Peptidase_S8"/>
    <property type="match status" value="1"/>
</dbReference>
<keyword evidence="9" id="KW-1185">Reference proteome</keyword>
<evidence type="ECO:0000256" key="2">
    <source>
        <dbReference type="ARBA" id="ARBA00022670"/>
    </source>
</evidence>
<feature type="domain" description="Peptidase S8/S53" evidence="7">
    <location>
        <begin position="83"/>
        <end position="354"/>
    </location>
</feature>
<evidence type="ECO:0000259" key="7">
    <source>
        <dbReference type="Pfam" id="PF00082"/>
    </source>
</evidence>
<evidence type="ECO:0000256" key="4">
    <source>
        <dbReference type="ARBA" id="ARBA00022825"/>
    </source>
</evidence>
<dbReference type="EMBL" id="JBIAPI010000002">
    <property type="protein sequence ID" value="MFF3223780.1"/>
    <property type="molecule type" value="Genomic_DNA"/>
</dbReference>
<keyword evidence="3 5" id="KW-0378">Hydrolase</keyword>
<evidence type="ECO:0000256" key="1">
    <source>
        <dbReference type="ARBA" id="ARBA00011073"/>
    </source>
</evidence>
<dbReference type="InterPro" id="IPR000209">
    <property type="entry name" value="Peptidase_S8/S53_dom"/>
</dbReference>
<evidence type="ECO:0000313" key="8">
    <source>
        <dbReference type="EMBL" id="MFF3223780.1"/>
    </source>
</evidence>
<gene>
    <name evidence="8" type="ORF">ACFYV7_13390</name>
</gene>
<dbReference type="InterPro" id="IPR023827">
    <property type="entry name" value="Peptidase_S8_Asp-AS"/>
</dbReference>
<keyword evidence="2 5" id="KW-0645">Protease</keyword>
<comment type="similarity">
    <text evidence="1 5 6">Belongs to the peptidase S8 family.</text>
</comment>
<dbReference type="PANTHER" id="PTHR43806:SF11">
    <property type="entry name" value="CEREVISIN-RELATED"/>
    <property type="match status" value="1"/>
</dbReference>
<dbReference type="InterPro" id="IPR050131">
    <property type="entry name" value="Peptidase_S8_subtilisin-like"/>
</dbReference>
<dbReference type="PROSITE" id="PS00138">
    <property type="entry name" value="SUBTILASE_SER"/>
    <property type="match status" value="1"/>
</dbReference>
<dbReference type="SUPFAM" id="SSF52743">
    <property type="entry name" value="Subtilisin-like"/>
    <property type="match status" value="1"/>
</dbReference>
<organism evidence="8 9">
    <name type="scientific">Nocardia suismassiliense</name>
    <dbReference type="NCBI Taxonomy" id="2077092"/>
    <lineage>
        <taxon>Bacteria</taxon>
        <taxon>Bacillati</taxon>
        <taxon>Actinomycetota</taxon>
        <taxon>Actinomycetes</taxon>
        <taxon>Mycobacteriales</taxon>
        <taxon>Nocardiaceae</taxon>
        <taxon>Nocardia</taxon>
    </lineage>
</organism>
<reference evidence="8 9" key="1">
    <citation type="submission" date="2024-10" db="EMBL/GenBank/DDBJ databases">
        <title>The Natural Products Discovery Center: Release of the First 8490 Sequenced Strains for Exploring Actinobacteria Biosynthetic Diversity.</title>
        <authorList>
            <person name="Kalkreuter E."/>
            <person name="Kautsar S.A."/>
            <person name="Yang D."/>
            <person name="Bader C.D."/>
            <person name="Teijaro C.N."/>
            <person name="Fluegel L."/>
            <person name="Davis C.M."/>
            <person name="Simpson J.R."/>
            <person name="Lauterbach L."/>
            <person name="Steele A.D."/>
            <person name="Gui C."/>
            <person name="Meng S."/>
            <person name="Li G."/>
            <person name="Viehrig K."/>
            <person name="Ye F."/>
            <person name="Su P."/>
            <person name="Kiefer A.F."/>
            <person name="Nichols A."/>
            <person name="Cepeda A.J."/>
            <person name="Yan W."/>
            <person name="Fan B."/>
            <person name="Jiang Y."/>
            <person name="Adhikari A."/>
            <person name="Zheng C.-J."/>
            <person name="Schuster L."/>
            <person name="Cowan T.M."/>
            <person name="Smanski M.J."/>
            <person name="Chevrette M.G."/>
            <person name="De Carvalho L.P.S."/>
            <person name="Shen B."/>
        </authorList>
    </citation>
    <scope>NUCLEOTIDE SEQUENCE [LARGE SCALE GENOMIC DNA]</scope>
    <source>
        <strain evidence="8 9">NPDC003040</strain>
    </source>
</reference>
<evidence type="ECO:0000256" key="5">
    <source>
        <dbReference type="PROSITE-ProRule" id="PRU01240"/>
    </source>
</evidence>
<keyword evidence="4 5" id="KW-0720">Serine protease</keyword>
<sequence length="382" mass="39124">MSSGRDEVSTRPAQKIGHRFLEQTMRTKRSWTSMTLCLTVSTVTATVVALATPANAATDDPLFGKQWGLTQIKATQAWSTSTGAGVVIAIVDSGVDLDHPDLQSKLVPGATFTGCPEGQRPCGNGDWKGPDGVGSTIDVHGTHVAGIAAAATGNGIGIAGVAPDAQIMPVKVVENIGTYEDIGEGVRWAVDHGADVVNLSLSGLPNDQLLAVVGIEKRLSDAIAYAVSKGVAVVAASGNTALPLCLDPAFTRDVICVVGTDRQELKGWYSHFGLKPDLKIVSAPGGAGLLNCDDNVWSSVPRGTGTGTCGQGDYDAVAGTSMASPHVAGVAALLAAQGRSVPDIYNAILRTARTPFVPGPPRGVYTPLYGYGIVDAAAAVAA</sequence>
<dbReference type="InterPro" id="IPR022398">
    <property type="entry name" value="Peptidase_S8_His-AS"/>
</dbReference>
<dbReference type="PROSITE" id="PS00137">
    <property type="entry name" value="SUBTILASE_HIS"/>
    <property type="match status" value="1"/>
</dbReference>
<dbReference type="InterPro" id="IPR023828">
    <property type="entry name" value="Peptidase_S8_Ser-AS"/>
</dbReference>
<evidence type="ECO:0000256" key="6">
    <source>
        <dbReference type="RuleBase" id="RU003355"/>
    </source>
</evidence>
<dbReference type="PROSITE" id="PS00136">
    <property type="entry name" value="SUBTILASE_ASP"/>
    <property type="match status" value="1"/>
</dbReference>
<evidence type="ECO:0000256" key="3">
    <source>
        <dbReference type="ARBA" id="ARBA00022801"/>
    </source>
</evidence>
<evidence type="ECO:0000313" key="9">
    <source>
        <dbReference type="Proteomes" id="UP001601948"/>
    </source>
</evidence>
<name>A0ABW6QRC7_9NOCA</name>
<dbReference type="PANTHER" id="PTHR43806">
    <property type="entry name" value="PEPTIDASE S8"/>
    <property type="match status" value="1"/>
</dbReference>